<reference evidence="2" key="1">
    <citation type="journal article" date="2019" name="Plant Biotechnol. J.">
        <title>Genome sequencing of the Australian wild diploid species Gossypium australe highlights disease resistance and delayed gland morphogenesis.</title>
        <authorList>
            <person name="Cai Y."/>
            <person name="Cai X."/>
            <person name="Wang Q."/>
            <person name="Wang P."/>
            <person name="Zhang Y."/>
            <person name="Cai C."/>
            <person name="Xu Y."/>
            <person name="Wang K."/>
            <person name="Zhou Z."/>
            <person name="Wang C."/>
            <person name="Geng S."/>
            <person name="Li B."/>
            <person name="Dong Q."/>
            <person name="Hou Y."/>
            <person name="Wang H."/>
            <person name="Ai P."/>
            <person name="Liu Z."/>
            <person name="Yi F."/>
            <person name="Sun M."/>
            <person name="An G."/>
            <person name="Cheng J."/>
            <person name="Zhang Y."/>
            <person name="Shi Q."/>
            <person name="Xie Y."/>
            <person name="Shi X."/>
            <person name="Chang Y."/>
            <person name="Huang F."/>
            <person name="Chen Y."/>
            <person name="Hong S."/>
            <person name="Mi L."/>
            <person name="Sun Q."/>
            <person name="Zhang L."/>
            <person name="Zhou B."/>
            <person name="Peng R."/>
            <person name="Zhang X."/>
            <person name="Liu F."/>
        </authorList>
    </citation>
    <scope>NUCLEOTIDE SEQUENCE [LARGE SCALE GENOMIC DNA]</scope>
    <source>
        <strain evidence="2">cv. PA1801</strain>
    </source>
</reference>
<dbReference type="Proteomes" id="UP000325315">
    <property type="component" value="Unassembled WGS sequence"/>
</dbReference>
<proteinExistence type="predicted"/>
<evidence type="ECO:0000313" key="2">
    <source>
        <dbReference type="Proteomes" id="UP000325315"/>
    </source>
</evidence>
<keyword evidence="2" id="KW-1185">Reference proteome</keyword>
<dbReference type="EMBL" id="SMMG02000005">
    <property type="protein sequence ID" value="KAA3472892.1"/>
    <property type="molecule type" value="Genomic_DNA"/>
</dbReference>
<dbReference type="AlphaFoldDB" id="A0A5B6VVD9"/>
<accession>A0A5B6VVD9</accession>
<protein>
    <submittedName>
        <fullName evidence="1">Retrotransposon gag protein</fullName>
    </submittedName>
</protein>
<sequence>MVFSSFVIRLKLTGSPMTSFIFEEIYTQVLSYQQGGPIKKGYDQLQTDGRRTILESLGVRYPHHGLPEWLRLHMFYNGLDENLRSRLDGATGGALMNRTYEDVYQLIGNMTMNSCQ</sequence>
<dbReference type="OrthoDB" id="999762at2759"/>
<evidence type="ECO:0000313" key="1">
    <source>
        <dbReference type="EMBL" id="KAA3472892.1"/>
    </source>
</evidence>
<name>A0A5B6VVD9_9ROSI</name>
<comment type="caution">
    <text evidence="1">The sequence shown here is derived from an EMBL/GenBank/DDBJ whole genome shotgun (WGS) entry which is preliminary data.</text>
</comment>
<gene>
    <name evidence="1" type="ORF">EPI10_023315</name>
</gene>
<organism evidence="1 2">
    <name type="scientific">Gossypium australe</name>
    <dbReference type="NCBI Taxonomy" id="47621"/>
    <lineage>
        <taxon>Eukaryota</taxon>
        <taxon>Viridiplantae</taxon>
        <taxon>Streptophyta</taxon>
        <taxon>Embryophyta</taxon>
        <taxon>Tracheophyta</taxon>
        <taxon>Spermatophyta</taxon>
        <taxon>Magnoliopsida</taxon>
        <taxon>eudicotyledons</taxon>
        <taxon>Gunneridae</taxon>
        <taxon>Pentapetalae</taxon>
        <taxon>rosids</taxon>
        <taxon>malvids</taxon>
        <taxon>Malvales</taxon>
        <taxon>Malvaceae</taxon>
        <taxon>Malvoideae</taxon>
        <taxon>Gossypium</taxon>
    </lineage>
</organism>